<dbReference type="OrthoDB" id="21589at2759"/>
<dbReference type="Pfam" id="PF08370">
    <property type="entry name" value="PDR_assoc"/>
    <property type="match status" value="1"/>
</dbReference>
<dbReference type="EMBL" id="NMUH01003448">
    <property type="protein sequence ID" value="MQM05631.1"/>
    <property type="molecule type" value="Genomic_DNA"/>
</dbReference>
<name>A0A843WJA2_COLES</name>
<evidence type="ECO:0000259" key="2">
    <source>
        <dbReference type="Pfam" id="PF08370"/>
    </source>
</evidence>
<evidence type="ECO:0000313" key="3">
    <source>
        <dbReference type="EMBL" id="MQM05631.1"/>
    </source>
</evidence>
<feature type="transmembrane region" description="Helical" evidence="1">
    <location>
        <begin position="172"/>
        <end position="191"/>
    </location>
</feature>
<accession>A0A843WJA2</accession>
<proteinExistence type="predicted"/>
<dbReference type="Proteomes" id="UP000652761">
    <property type="component" value="Unassembled WGS sequence"/>
</dbReference>
<feature type="non-terminal residue" evidence="3">
    <location>
        <position position="1"/>
    </location>
</feature>
<reference evidence="3" key="1">
    <citation type="submission" date="2017-07" db="EMBL/GenBank/DDBJ databases">
        <title>Taro Niue Genome Assembly and Annotation.</title>
        <authorList>
            <person name="Atibalentja N."/>
            <person name="Keating K."/>
            <person name="Fields C.J."/>
        </authorList>
    </citation>
    <scope>NUCLEOTIDE SEQUENCE</scope>
    <source>
        <strain evidence="3">Niue_2</strain>
        <tissue evidence="3">Leaf</tissue>
    </source>
</reference>
<feature type="domain" description="Plant PDR ABC transporter associated" evidence="2">
    <location>
        <begin position="229"/>
        <end position="286"/>
    </location>
</feature>
<evidence type="ECO:0000256" key="1">
    <source>
        <dbReference type="SAM" id="Phobius"/>
    </source>
</evidence>
<organism evidence="3 4">
    <name type="scientific">Colocasia esculenta</name>
    <name type="common">Wild taro</name>
    <name type="synonym">Arum esculentum</name>
    <dbReference type="NCBI Taxonomy" id="4460"/>
    <lineage>
        <taxon>Eukaryota</taxon>
        <taxon>Viridiplantae</taxon>
        <taxon>Streptophyta</taxon>
        <taxon>Embryophyta</taxon>
        <taxon>Tracheophyta</taxon>
        <taxon>Spermatophyta</taxon>
        <taxon>Magnoliopsida</taxon>
        <taxon>Liliopsida</taxon>
        <taxon>Araceae</taxon>
        <taxon>Aroideae</taxon>
        <taxon>Colocasieae</taxon>
        <taxon>Colocasia</taxon>
    </lineage>
</organism>
<evidence type="ECO:0000313" key="4">
    <source>
        <dbReference type="Proteomes" id="UP000652761"/>
    </source>
</evidence>
<dbReference type="AlphaFoldDB" id="A0A843WJA2"/>
<keyword evidence="4" id="KW-1185">Reference proteome</keyword>
<keyword evidence="1" id="KW-0812">Transmembrane</keyword>
<feature type="transmembrane region" description="Helical" evidence="1">
    <location>
        <begin position="250"/>
        <end position="277"/>
    </location>
</feature>
<protein>
    <recommendedName>
        <fullName evidence="2">Plant PDR ABC transporter associated domain-containing protein</fullName>
    </recommendedName>
</protein>
<keyword evidence="1" id="KW-1133">Transmembrane helix</keyword>
<sequence>LDTEPDMFGNDHGDEEGGSFLNCDWGNIADFDDLDRIFRNNGSIFGHEIIGNVDELLSPSTDSINAMVVWESEGTDNIMGHNILYGKRYVTGLVCFWYPANRVGDHGPGLYAVPVLPFMGVPGFPAGNLIPLTYRIPTRSDPAGPVNEETIQEAQQQHGQQRQHVVKRRLQFAFQIDLILILKLAAVVFLFNQEGSRHRFIVLTLFASLIYFLEEDECLVCLFLQILRSYNNIRLGEAVLRGFGLFPQKYWFWIGLGALFGYTILFNILFTIFLTYLNPLGKEHAVMSKAELQERQDKKKIGDDLVLGPAFHSGVNEKERGMALPF</sequence>
<keyword evidence="1" id="KW-0472">Membrane</keyword>
<gene>
    <name evidence="3" type="ORF">Taro_038444</name>
</gene>
<dbReference type="PANTHER" id="PTHR36787">
    <property type="entry name" value="TRANSMEMBRANE PROTEIN"/>
    <property type="match status" value="1"/>
</dbReference>
<comment type="caution">
    <text evidence="3">The sequence shown here is derived from an EMBL/GenBank/DDBJ whole genome shotgun (WGS) entry which is preliminary data.</text>
</comment>
<dbReference type="InterPro" id="IPR013581">
    <property type="entry name" value="PDR_assoc"/>
</dbReference>